<keyword evidence="2" id="KW-1133">Transmembrane helix</keyword>
<keyword evidence="2" id="KW-0472">Membrane</keyword>
<sequence length="123" mass="13309">MINCHTVQTQHCNHHLTIDRADHHTMKKKALQNVLAAIFLLHLLLTAAAASPTTGGLLHDDGNNNAAAAAMTMSSRRLLQQPAAMATNTFRVNGVHQASGKPKVEFDASMKPKPGSNFNPRHN</sequence>
<keyword evidence="4" id="KW-1185">Reference proteome</keyword>
<dbReference type="HOGENOM" id="CLU_164299_0_0_1"/>
<reference evidence="3" key="2">
    <citation type="submission" date="2013-04" db="UniProtKB">
        <authorList>
            <consortium name="EnsemblPlants"/>
        </authorList>
    </citation>
    <scope>IDENTIFICATION</scope>
</reference>
<evidence type="ECO:0000256" key="1">
    <source>
        <dbReference type="SAM" id="MobiDB-lite"/>
    </source>
</evidence>
<protein>
    <submittedName>
        <fullName evidence="3">Uncharacterized protein</fullName>
    </submittedName>
</protein>
<evidence type="ECO:0000256" key="2">
    <source>
        <dbReference type="SAM" id="Phobius"/>
    </source>
</evidence>
<keyword evidence="2" id="KW-0812">Transmembrane</keyword>
<feature type="region of interest" description="Disordered" evidence="1">
    <location>
        <begin position="95"/>
        <end position="123"/>
    </location>
</feature>
<dbReference type="Gramene" id="OB12G11710.1">
    <property type="protein sequence ID" value="OB12G11710.1"/>
    <property type="gene ID" value="OB12G11710"/>
</dbReference>
<feature type="transmembrane region" description="Helical" evidence="2">
    <location>
        <begin position="30"/>
        <end position="50"/>
    </location>
</feature>
<organism evidence="3">
    <name type="scientific">Oryza brachyantha</name>
    <name type="common">malo sina</name>
    <dbReference type="NCBI Taxonomy" id="4533"/>
    <lineage>
        <taxon>Eukaryota</taxon>
        <taxon>Viridiplantae</taxon>
        <taxon>Streptophyta</taxon>
        <taxon>Embryophyta</taxon>
        <taxon>Tracheophyta</taxon>
        <taxon>Spermatophyta</taxon>
        <taxon>Magnoliopsida</taxon>
        <taxon>Liliopsida</taxon>
        <taxon>Poales</taxon>
        <taxon>Poaceae</taxon>
        <taxon>BOP clade</taxon>
        <taxon>Oryzoideae</taxon>
        <taxon>Oryzeae</taxon>
        <taxon>Oryzinae</taxon>
        <taxon>Oryza</taxon>
    </lineage>
</organism>
<evidence type="ECO:0000313" key="3">
    <source>
        <dbReference type="EnsemblPlants" id="OB12G11710.1"/>
    </source>
</evidence>
<proteinExistence type="predicted"/>
<evidence type="ECO:0000313" key="4">
    <source>
        <dbReference type="Proteomes" id="UP000006038"/>
    </source>
</evidence>
<accession>J3NB13</accession>
<dbReference type="Proteomes" id="UP000006038">
    <property type="component" value="Chromosome 12"/>
</dbReference>
<dbReference type="OMA" id="INCHTVQ"/>
<dbReference type="AlphaFoldDB" id="J3NB13"/>
<name>J3NB13_ORYBR</name>
<dbReference type="EnsemblPlants" id="OB12G11710.1">
    <property type="protein sequence ID" value="OB12G11710.1"/>
    <property type="gene ID" value="OB12G11710"/>
</dbReference>
<reference evidence="3" key="1">
    <citation type="journal article" date="2013" name="Nat. Commun.">
        <title>Whole-genome sequencing of Oryza brachyantha reveals mechanisms underlying Oryza genome evolution.</title>
        <authorList>
            <person name="Chen J."/>
            <person name="Huang Q."/>
            <person name="Gao D."/>
            <person name="Wang J."/>
            <person name="Lang Y."/>
            <person name="Liu T."/>
            <person name="Li B."/>
            <person name="Bai Z."/>
            <person name="Luis Goicoechea J."/>
            <person name="Liang C."/>
            <person name="Chen C."/>
            <person name="Zhang W."/>
            <person name="Sun S."/>
            <person name="Liao Y."/>
            <person name="Zhang X."/>
            <person name="Yang L."/>
            <person name="Song C."/>
            <person name="Wang M."/>
            <person name="Shi J."/>
            <person name="Liu G."/>
            <person name="Liu J."/>
            <person name="Zhou H."/>
            <person name="Zhou W."/>
            <person name="Yu Q."/>
            <person name="An N."/>
            <person name="Chen Y."/>
            <person name="Cai Q."/>
            <person name="Wang B."/>
            <person name="Liu B."/>
            <person name="Min J."/>
            <person name="Huang Y."/>
            <person name="Wu H."/>
            <person name="Li Z."/>
            <person name="Zhang Y."/>
            <person name="Yin Y."/>
            <person name="Song W."/>
            <person name="Jiang J."/>
            <person name="Jackson S.A."/>
            <person name="Wing R.A."/>
            <person name="Wang J."/>
            <person name="Chen M."/>
        </authorList>
    </citation>
    <scope>NUCLEOTIDE SEQUENCE [LARGE SCALE GENOMIC DNA]</scope>
    <source>
        <strain evidence="3">cv. IRGC 101232</strain>
    </source>
</reference>